<proteinExistence type="predicted"/>
<sequence>MGASQHGFLNNAQRAKADEFYTTYEAIDAELKHYKTDLRDRHVICPCNDRPGKSMFVQWILDHMGEYGMASLTCTSYEADRDTLFDDGTQARRWHVGNDGRTGAYTTGDLTAVPLDGDGSFDGPEAEALLEPGTLVLTNPPFSLATRFMRMIGRHPDVDYLIVANQNLITSNDTLPLVMAGRCVAGLTCHTGGMFFHMPDSYPRTGTGIRADGAINVPAITWLTGLKTAWADKTWTPTGRTYEGHEDEYPKYDTIDAIEVSSIRMIPDDHTGLMGVPISLFQRWRPDGEFELVGILSGGTGGYDKASPMIGGRQKYNRLLIRRRAGR</sequence>
<dbReference type="Proteomes" id="UP000232491">
    <property type="component" value="Chromosome"/>
</dbReference>
<evidence type="ECO:0000313" key="2">
    <source>
        <dbReference type="Proteomes" id="UP000232491"/>
    </source>
</evidence>
<evidence type="ECO:0000313" key="1">
    <source>
        <dbReference type="EMBL" id="AUE03274.1"/>
    </source>
</evidence>
<dbReference type="RefSeq" id="WP_106641540.1">
    <property type="nucleotide sequence ID" value="NZ_CP021558.1"/>
</dbReference>
<organism evidence="1 2">
    <name type="scientific">Bifidobacterium breve</name>
    <dbReference type="NCBI Taxonomy" id="1685"/>
    <lineage>
        <taxon>Bacteria</taxon>
        <taxon>Bacillati</taxon>
        <taxon>Actinomycetota</taxon>
        <taxon>Actinomycetes</taxon>
        <taxon>Bifidobacteriales</taxon>
        <taxon>Bifidobacteriaceae</taxon>
        <taxon>Bifidobacterium</taxon>
    </lineage>
</organism>
<accession>A0A2K9B712</accession>
<dbReference type="InterPro" id="IPR025247">
    <property type="entry name" value="EcoRI-like_methylase"/>
</dbReference>
<reference evidence="1 2" key="1">
    <citation type="submission" date="2017-05" db="EMBL/GenBank/DDBJ databases">
        <title>Comparative genomics and methylome analysis of the gut commensal Bifidobacterium breve.</title>
        <authorList>
            <person name="Bottacini F."/>
            <person name="Morrissey R."/>
            <person name="Roberts R.J."/>
            <person name="James K."/>
            <person name="van Breen J."/>
            <person name="Egan M."/>
            <person name="Lambert J."/>
            <person name="van Limpt K."/>
            <person name="Stanton C."/>
            <person name="Knol J."/>
            <person name="O' Connell Motherway M."/>
            <person name="van Sinderen D."/>
        </authorList>
    </citation>
    <scope>NUCLEOTIDE SEQUENCE [LARGE SCALE GENOMIC DNA]</scope>
    <source>
        <strain evidence="1 2">215W447a</strain>
    </source>
</reference>
<name>A0A2K9B712_BIFBR</name>
<dbReference type="EMBL" id="CP021558">
    <property type="protein sequence ID" value="AUE03274.1"/>
    <property type="molecule type" value="Genomic_DNA"/>
</dbReference>
<dbReference type="AlphaFoldDB" id="A0A2K9B712"/>
<protein>
    <submittedName>
        <fullName evidence="1">Uncharacterized protein</fullName>
    </submittedName>
</protein>
<gene>
    <name evidence="1" type="ORF">BB215W447A_1258</name>
</gene>
<dbReference type="REBASE" id="187559">
    <property type="entry name" value="M.Bbr215ORF1258P"/>
</dbReference>
<dbReference type="Pfam" id="PF13651">
    <property type="entry name" value="EcoRI_methylase"/>
    <property type="match status" value="1"/>
</dbReference>